<dbReference type="InterPro" id="IPR003833">
    <property type="entry name" value="CT_C_D"/>
</dbReference>
<evidence type="ECO:0000256" key="2">
    <source>
        <dbReference type="ARBA" id="ARBA00022801"/>
    </source>
</evidence>
<dbReference type="Pfam" id="PF02682">
    <property type="entry name" value="CT_C_D"/>
    <property type="match status" value="1"/>
</dbReference>
<gene>
    <name evidence="7" type="ORF">ACFQ2V_15825</name>
</gene>
<dbReference type="Proteomes" id="UP001597046">
    <property type="component" value="Unassembled WGS sequence"/>
</dbReference>
<evidence type="ECO:0000313" key="7">
    <source>
        <dbReference type="EMBL" id="MFD1055783.1"/>
    </source>
</evidence>
<feature type="domain" description="Carboxyltransferase" evidence="5">
    <location>
        <begin position="5"/>
        <end position="206"/>
    </location>
</feature>
<dbReference type="Gene3D" id="3.30.1360.40">
    <property type="match status" value="1"/>
</dbReference>
<dbReference type="PANTHER" id="PTHR43309:SF3">
    <property type="entry name" value="5-OXOPROLINASE SUBUNIT C"/>
    <property type="match status" value="1"/>
</dbReference>
<dbReference type="PANTHER" id="PTHR43309">
    <property type="entry name" value="5-OXOPROLINASE SUBUNIT C"/>
    <property type="match status" value="1"/>
</dbReference>
<accession>A0ABW3N0B2</accession>
<dbReference type="InterPro" id="IPR003778">
    <property type="entry name" value="CT_A_B"/>
</dbReference>
<dbReference type="InterPro" id="IPR029000">
    <property type="entry name" value="Cyclophilin-like_dom_sf"/>
</dbReference>
<evidence type="ECO:0000259" key="5">
    <source>
        <dbReference type="SMART" id="SM00796"/>
    </source>
</evidence>
<keyword evidence="8" id="KW-1185">Reference proteome</keyword>
<evidence type="ECO:0000313" key="8">
    <source>
        <dbReference type="Proteomes" id="UP001597046"/>
    </source>
</evidence>
<reference evidence="8" key="1">
    <citation type="journal article" date="2019" name="Int. J. Syst. Evol. Microbiol.">
        <title>The Global Catalogue of Microorganisms (GCM) 10K type strain sequencing project: providing services to taxonomists for standard genome sequencing and annotation.</title>
        <authorList>
            <consortium name="The Broad Institute Genomics Platform"/>
            <consortium name="The Broad Institute Genome Sequencing Center for Infectious Disease"/>
            <person name="Wu L."/>
            <person name="Ma J."/>
        </authorList>
    </citation>
    <scope>NUCLEOTIDE SEQUENCE [LARGE SCALE GENOMIC DNA]</scope>
    <source>
        <strain evidence="8">CCUG 57508</strain>
    </source>
</reference>
<dbReference type="SMART" id="SM00797">
    <property type="entry name" value="AHS2"/>
    <property type="match status" value="1"/>
</dbReference>
<dbReference type="Gene3D" id="2.40.100.10">
    <property type="entry name" value="Cyclophilin-like"/>
    <property type="match status" value="2"/>
</dbReference>
<feature type="domain" description="Carboxyltransferase" evidence="6">
    <location>
        <begin position="272"/>
        <end position="543"/>
    </location>
</feature>
<keyword evidence="1" id="KW-0547">Nucleotide-binding</keyword>
<evidence type="ECO:0000259" key="6">
    <source>
        <dbReference type="SMART" id="SM00797"/>
    </source>
</evidence>
<dbReference type="EMBL" id="JBHTKH010000011">
    <property type="protein sequence ID" value="MFD1055783.1"/>
    <property type="molecule type" value="Genomic_DNA"/>
</dbReference>
<evidence type="ECO:0000256" key="3">
    <source>
        <dbReference type="ARBA" id="ARBA00022840"/>
    </source>
</evidence>
<feature type="region of interest" description="Disordered" evidence="4">
    <location>
        <begin position="225"/>
        <end position="250"/>
    </location>
</feature>
<protein>
    <submittedName>
        <fullName evidence="7">Carboxyltransferase domain-containing protein</fullName>
    </submittedName>
</protein>
<name>A0ABW3N0B2_9MICO</name>
<evidence type="ECO:0000256" key="1">
    <source>
        <dbReference type="ARBA" id="ARBA00022741"/>
    </source>
</evidence>
<dbReference type="RefSeq" id="WP_386053817.1">
    <property type="nucleotide sequence ID" value="NZ_JBHTKH010000011.1"/>
</dbReference>
<keyword evidence="3" id="KW-0067">ATP-binding</keyword>
<keyword evidence="2" id="KW-0378">Hydrolase</keyword>
<proteinExistence type="predicted"/>
<dbReference type="InterPro" id="IPR052708">
    <property type="entry name" value="PxpC"/>
</dbReference>
<evidence type="ECO:0000256" key="4">
    <source>
        <dbReference type="SAM" id="MobiDB-lite"/>
    </source>
</evidence>
<dbReference type="SMART" id="SM00796">
    <property type="entry name" value="AHS1"/>
    <property type="match status" value="1"/>
</dbReference>
<comment type="caution">
    <text evidence="7">The sequence shown here is derived from an EMBL/GenBank/DDBJ whole genome shotgun (WGS) entry which is preliminary data.</text>
</comment>
<dbReference type="Pfam" id="PF02626">
    <property type="entry name" value="CT_A_B"/>
    <property type="match status" value="1"/>
</dbReference>
<dbReference type="SUPFAM" id="SSF50891">
    <property type="entry name" value="Cyclophilin-like"/>
    <property type="match status" value="2"/>
</dbReference>
<sequence>MTMEARLLPMGASALLVEVADTDAALALRTGLAAAVSPAGDETAIGTALEHVVVGARTVLVVLRDARRRDEVGRACLELAAHLDLALGPGDGDAVEVAVRYDGADLDEVARLTGLSRGAVVEAHTGTPWRVGFGGFAPGFAYLVDGDPRLRVPRRPDPRTRVPAGSVALAGEFSGIYPQDSPGGWQLLGSTDAVLWDVDRQPPALLTPGMTVWFVDADARTAPPSTARVATAATPSGTGRASHPTGTGRGLEVVATGPLTLVEDAGRPGLADAGVGRSGSADPAAYGLGLRLVGHLLGGDDGGSPPASLEVTFGGLAVRARGDLLVALTGAPCPADVDGRPVAHAAPVPLADGQLLTLGAPAAGLRTWLAVRGGIAVPPVLGSRSTDTLSGVGPPVPKVGDVLPVGPAPRAFPVVDVAPQPVPGDGPVVLDIDPGPRADWCHLDDLEGDVRTVSARSNRVGIRLEGKAIQRQAAYAETELPSEGMVVGAVQVPPGGEPVVFLADHPVTGGYPVVAVLTPGAVTRAAQLRPGQQARLRWRLRPR</sequence>
<organism evidence="7 8">
    <name type="scientific">Terrabacter terrigena</name>
    <dbReference type="NCBI Taxonomy" id="574718"/>
    <lineage>
        <taxon>Bacteria</taxon>
        <taxon>Bacillati</taxon>
        <taxon>Actinomycetota</taxon>
        <taxon>Actinomycetes</taxon>
        <taxon>Micrococcales</taxon>
        <taxon>Intrasporangiaceae</taxon>
        <taxon>Terrabacter</taxon>
    </lineage>
</organism>